<protein>
    <submittedName>
        <fullName evidence="2">Uncharacterized protein</fullName>
    </submittedName>
</protein>
<evidence type="ECO:0000313" key="2">
    <source>
        <dbReference type="EMBL" id="QHT18044.1"/>
    </source>
</evidence>
<feature type="compositionally biased region" description="Basic and acidic residues" evidence="1">
    <location>
        <begin position="11"/>
        <end position="23"/>
    </location>
</feature>
<evidence type="ECO:0000256" key="1">
    <source>
        <dbReference type="SAM" id="MobiDB-lite"/>
    </source>
</evidence>
<sequence length="175" mass="20192">MFSTKPVTETPAEKKEDTDDLSKSNKYRNIIQLSSSEINEANVNNLDKLLEKEKQHNKTESWNKLNKTVKLQKLHQFAERYGKENALPVKEVKALKQFFIDCLEKDKIQKAKDVNYDKDTHEILSIPALFFNSLSRNFTLRNMDTKRVSTLKSLTPKRTTPSQTDENVSEVASSL</sequence>
<accession>A0A6C0DNZ6</accession>
<feature type="region of interest" description="Disordered" evidence="1">
    <location>
        <begin position="155"/>
        <end position="175"/>
    </location>
</feature>
<name>A0A6C0DNZ6_9ZZZZ</name>
<dbReference type="EMBL" id="MN739647">
    <property type="protein sequence ID" value="QHT18044.1"/>
    <property type="molecule type" value="Genomic_DNA"/>
</dbReference>
<dbReference type="AlphaFoldDB" id="A0A6C0DNZ6"/>
<organism evidence="2">
    <name type="scientific">viral metagenome</name>
    <dbReference type="NCBI Taxonomy" id="1070528"/>
    <lineage>
        <taxon>unclassified sequences</taxon>
        <taxon>metagenomes</taxon>
        <taxon>organismal metagenomes</taxon>
    </lineage>
</organism>
<proteinExistence type="predicted"/>
<reference evidence="2" key="1">
    <citation type="journal article" date="2020" name="Nature">
        <title>Giant virus diversity and host interactions through global metagenomics.</title>
        <authorList>
            <person name="Schulz F."/>
            <person name="Roux S."/>
            <person name="Paez-Espino D."/>
            <person name="Jungbluth S."/>
            <person name="Walsh D.A."/>
            <person name="Denef V.J."/>
            <person name="McMahon K.D."/>
            <person name="Konstantinidis K.T."/>
            <person name="Eloe-Fadrosh E.A."/>
            <person name="Kyrpides N.C."/>
            <person name="Woyke T."/>
        </authorList>
    </citation>
    <scope>NUCLEOTIDE SEQUENCE</scope>
    <source>
        <strain evidence="2">GVMAG-M-3300023174-3</strain>
    </source>
</reference>
<feature type="region of interest" description="Disordered" evidence="1">
    <location>
        <begin position="1"/>
        <end position="23"/>
    </location>
</feature>